<name>A0A4D7B4L2_9HYPH</name>
<evidence type="ECO:0000313" key="2">
    <source>
        <dbReference type="Proteomes" id="UP000298781"/>
    </source>
</evidence>
<gene>
    <name evidence="1" type="ORF">E8M01_02095</name>
</gene>
<dbReference type="RefSeq" id="WP_136958594.1">
    <property type="nucleotide sequence ID" value="NZ_CP039690.1"/>
</dbReference>
<dbReference type="AlphaFoldDB" id="A0A4D7B4L2"/>
<dbReference type="OrthoDB" id="8438725at2"/>
<keyword evidence="2" id="KW-1185">Reference proteome</keyword>
<proteinExistence type="predicted"/>
<dbReference type="EMBL" id="CP039690">
    <property type="protein sequence ID" value="QCI63132.1"/>
    <property type="molecule type" value="Genomic_DNA"/>
</dbReference>
<organism evidence="1 2">
    <name type="scientific">Phreatobacter stygius</name>
    <dbReference type="NCBI Taxonomy" id="1940610"/>
    <lineage>
        <taxon>Bacteria</taxon>
        <taxon>Pseudomonadati</taxon>
        <taxon>Pseudomonadota</taxon>
        <taxon>Alphaproteobacteria</taxon>
        <taxon>Hyphomicrobiales</taxon>
        <taxon>Phreatobacteraceae</taxon>
        <taxon>Phreatobacter</taxon>
    </lineage>
</organism>
<dbReference type="KEGG" id="pstg:E8M01_02095"/>
<reference evidence="1 2" key="1">
    <citation type="submission" date="2019-04" db="EMBL/GenBank/DDBJ databases">
        <title>Phreatobacter aquaticus sp. nov.</title>
        <authorList>
            <person name="Choi A."/>
        </authorList>
    </citation>
    <scope>NUCLEOTIDE SEQUENCE [LARGE SCALE GENOMIC DNA]</scope>
    <source>
        <strain evidence="1 2">KCTC 52518</strain>
    </source>
</reference>
<evidence type="ECO:0000313" key="1">
    <source>
        <dbReference type="EMBL" id="QCI63132.1"/>
    </source>
</evidence>
<dbReference type="Proteomes" id="UP000298781">
    <property type="component" value="Chromosome"/>
</dbReference>
<accession>A0A4D7B4L2</accession>
<protein>
    <submittedName>
        <fullName evidence="1">Uncharacterized protein</fullName>
    </submittedName>
</protein>
<sequence length="338" mass="36509">MLAPPDKSGDARLGRQAILNGMTSSRQERPAIVSTAANAEARLALAAHPGFAQAMRQSADGIVRLHRGSHLLNWLVDDRSRMLFSYFALHLHMTRDPADPASGITPTAMKEIAVAQQICSRGRAAVMLQLMRIAGYLAPDPAKTDRRRQRLIATDKLVQLMQERWRFNFGAMAPLFADGPRLVAALDDPAYVAALLGAMHARFSAGFRFLTHAPELGLFAERSGGMVLLTSLITSGEADDTVPPSRPVTASISALARRVSVSRPHMRKLLRDAEAQGFIARVGAGDELIVFRPVLADAARSFFAMMFLMLADCGREALAERARTAGPAPHAAVASGRP</sequence>